<sequence>MARDSVPTIDEFRPVVLRVLLDGKERRVREIVELVANDIGLSAEAREEKVSSGLHRYVNRITWACSGLTFAGLLDRPKRGHYRITDDGKDVGKRGLASYSEKDMLEWSAWRAYQQEVAARRKSSPEDSDVVTGDDADPIDVMHSAEHDFNNQTETALRKRLQESSPEFFEKAVIELLWAMGYGGAHGEKEHVGRSGDGGIDGIIRQDALGLSSIYIQAKRYADGNRVGGLEMRNFMGSLVNRGGNLGVFITTSTFLNAAKEAAAVYPHGTIILIDGLQLTSLMLDYGVAVNTARQFTLYEIDDDFFEDGTA</sequence>
<dbReference type="PANTHER" id="PTHR30015:SF7">
    <property type="entry name" value="TYPE IV METHYL-DIRECTED RESTRICTION ENZYME ECOKMRR"/>
    <property type="match status" value="1"/>
</dbReference>
<dbReference type="GeneID" id="60807951"/>
<dbReference type="Gene3D" id="3.40.1350.10">
    <property type="match status" value="1"/>
</dbReference>
<dbReference type="Pfam" id="PF14338">
    <property type="entry name" value="Mrr_N"/>
    <property type="match status" value="1"/>
</dbReference>
<dbReference type="GO" id="GO:0015666">
    <property type="term" value="F:restriction endodeoxyribonuclease activity"/>
    <property type="evidence" value="ECO:0007669"/>
    <property type="project" value="TreeGrafter"/>
</dbReference>
<dbReference type="GO" id="GO:0003677">
    <property type="term" value="F:DNA binding"/>
    <property type="evidence" value="ECO:0007669"/>
    <property type="project" value="InterPro"/>
</dbReference>
<evidence type="ECO:0000313" key="3">
    <source>
        <dbReference type="EMBL" id="MBB3115652.1"/>
    </source>
</evidence>
<dbReference type="RefSeq" id="WP_029157772.1">
    <property type="nucleotide sequence ID" value="NZ_AENJ01000099.1"/>
</dbReference>
<reference evidence="3" key="1">
    <citation type="submission" date="2020-08" db="EMBL/GenBank/DDBJ databases">
        <title>Sequencing the genomes of 1000 actinobacteria strains.</title>
        <authorList>
            <person name="Klenk H.-P."/>
        </authorList>
    </citation>
    <scope>NUCLEOTIDE SEQUENCE</scope>
    <source>
        <strain evidence="3">DSM 20582</strain>
    </source>
</reference>
<proteinExistence type="predicted"/>
<protein>
    <submittedName>
        <fullName evidence="3">Restriction system protein</fullName>
    </submittedName>
</protein>
<dbReference type="PANTHER" id="PTHR30015">
    <property type="entry name" value="MRR RESTRICTION SYSTEM PROTEIN"/>
    <property type="match status" value="1"/>
</dbReference>
<dbReference type="AlphaFoldDB" id="A0A8H9Y620"/>
<dbReference type="InterPro" id="IPR011335">
    <property type="entry name" value="Restrct_endonuc-II-like"/>
</dbReference>
<evidence type="ECO:0000259" key="1">
    <source>
        <dbReference type="Pfam" id="PF04471"/>
    </source>
</evidence>
<evidence type="ECO:0000259" key="2">
    <source>
        <dbReference type="Pfam" id="PF14338"/>
    </source>
</evidence>
<dbReference type="InterPro" id="IPR007560">
    <property type="entry name" value="Restrct_endonuc_IV_Mrr"/>
</dbReference>
<accession>A0A8H9Y620</accession>
<name>A0A8H9Y620_9CORY</name>
<organism evidence="3 4">
    <name type="scientific">Corynebacterium bovis DSM 20582 = CIP 54.80</name>
    <dbReference type="NCBI Taxonomy" id="927655"/>
    <lineage>
        <taxon>Bacteria</taxon>
        <taxon>Bacillati</taxon>
        <taxon>Actinomycetota</taxon>
        <taxon>Actinomycetes</taxon>
        <taxon>Mycobacteriales</taxon>
        <taxon>Corynebacteriaceae</taxon>
        <taxon>Corynebacterium</taxon>
    </lineage>
</organism>
<dbReference type="InterPro" id="IPR025745">
    <property type="entry name" value="Mrr-like_N_dom"/>
</dbReference>
<dbReference type="Pfam" id="PF04471">
    <property type="entry name" value="Mrr_cat"/>
    <property type="match status" value="1"/>
</dbReference>
<comment type="caution">
    <text evidence="3">The sequence shown here is derived from an EMBL/GenBank/DDBJ whole genome shotgun (WGS) entry which is preliminary data.</text>
</comment>
<dbReference type="EMBL" id="JACHWT010000003">
    <property type="protein sequence ID" value="MBB3115652.1"/>
    <property type="molecule type" value="Genomic_DNA"/>
</dbReference>
<dbReference type="GO" id="GO:0009307">
    <property type="term" value="P:DNA restriction-modification system"/>
    <property type="evidence" value="ECO:0007669"/>
    <property type="project" value="InterPro"/>
</dbReference>
<evidence type="ECO:0000313" key="4">
    <source>
        <dbReference type="Proteomes" id="UP000612712"/>
    </source>
</evidence>
<dbReference type="Proteomes" id="UP000612712">
    <property type="component" value="Unassembled WGS sequence"/>
</dbReference>
<feature type="domain" description="Restriction endonuclease type IV Mrr" evidence="1">
    <location>
        <begin position="162"/>
        <end position="283"/>
    </location>
</feature>
<dbReference type="InterPro" id="IPR052906">
    <property type="entry name" value="Type_IV_Methyl-Rstrct_Enzyme"/>
</dbReference>
<gene>
    <name evidence="3" type="ORF">FHU32_000868</name>
</gene>
<dbReference type="SUPFAM" id="SSF52980">
    <property type="entry name" value="Restriction endonuclease-like"/>
    <property type="match status" value="1"/>
</dbReference>
<feature type="domain" description="Restriction system protein Mrr-like N-terminal" evidence="2">
    <location>
        <begin position="11"/>
        <end position="91"/>
    </location>
</feature>
<dbReference type="InterPro" id="IPR011856">
    <property type="entry name" value="tRNA_endonuc-like_dom_sf"/>
</dbReference>